<dbReference type="GO" id="GO:0004714">
    <property type="term" value="F:transmembrane receptor protein tyrosine kinase activity"/>
    <property type="evidence" value="ECO:0007669"/>
    <property type="project" value="UniProtKB-EC"/>
</dbReference>
<dbReference type="InterPro" id="IPR017441">
    <property type="entry name" value="Protein_kinase_ATP_BS"/>
</dbReference>
<dbReference type="InterPro" id="IPR008266">
    <property type="entry name" value="Tyr_kinase_AS"/>
</dbReference>
<organism evidence="6 7">
    <name type="scientific">Mesorhabditis belari</name>
    <dbReference type="NCBI Taxonomy" id="2138241"/>
    <lineage>
        <taxon>Eukaryota</taxon>
        <taxon>Metazoa</taxon>
        <taxon>Ecdysozoa</taxon>
        <taxon>Nematoda</taxon>
        <taxon>Chromadorea</taxon>
        <taxon>Rhabditida</taxon>
        <taxon>Rhabditina</taxon>
        <taxon>Rhabditomorpha</taxon>
        <taxon>Rhabditoidea</taxon>
        <taxon>Rhabditidae</taxon>
        <taxon>Mesorhabditinae</taxon>
        <taxon>Mesorhabditis</taxon>
    </lineage>
</organism>
<keyword evidence="6" id="KW-1185">Reference proteome</keyword>
<dbReference type="Proteomes" id="UP000887575">
    <property type="component" value="Unassembled WGS sequence"/>
</dbReference>
<dbReference type="WBParaSite" id="MBELARI_LOCUS15348">
    <property type="protein sequence ID" value="MBELARI_LOCUS15348"/>
    <property type="gene ID" value="MBELARI_LOCUS15348"/>
</dbReference>
<dbReference type="Gene3D" id="1.10.510.10">
    <property type="entry name" value="Transferase(Phosphotransferase) domain 1"/>
    <property type="match status" value="1"/>
</dbReference>
<dbReference type="GO" id="GO:0005886">
    <property type="term" value="C:plasma membrane"/>
    <property type="evidence" value="ECO:0007669"/>
    <property type="project" value="TreeGrafter"/>
</dbReference>
<dbReference type="PROSITE" id="PS50011">
    <property type="entry name" value="PROTEIN_KINASE_DOM"/>
    <property type="match status" value="1"/>
</dbReference>
<dbReference type="SUPFAM" id="SSF56112">
    <property type="entry name" value="Protein kinase-like (PK-like)"/>
    <property type="match status" value="1"/>
</dbReference>
<sequence>MLATIGQRQVRKEDEEEGPRRSRGASLAHMLQAMCPLLEEDENAQKRIDNNIDTITLRPVDRVNFDLLDGKIEIDHLEEAFKYENIEKRMLGSGHYGFAYKASYGGVECAVKIALGMLALSKIPCCHRDLATRNVLLLKSGNVLIAKIADFGLAKKLEDTHYSAAGLEGLPINIMSPSAREYRRFSVASDIWAYHQLIIAVFVFEGVQKKNSYEVLVQRCHHEIQDLLERGMLKDKKKRPTFEVRVRILT</sequence>
<dbReference type="InterPro" id="IPR001245">
    <property type="entry name" value="Ser-Thr/Tyr_kinase_cat_dom"/>
</dbReference>
<dbReference type="InterPro" id="IPR011009">
    <property type="entry name" value="Kinase-like_dom_sf"/>
</dbReference>
<keyword evidence="3" id="KW-0547">Nucleotide-binding</keyword>
<feature type="region of interest" description="Disordered" evidence="4">
    <location>
        <begin position="1"/>
        <end position="25"/>
    </location>
</feature>
<evidence type="ECO:0000313" key="6">
    <source>
        <dbReference type="Proteomes" id="UP000887575"/>
    </source>
</evidence>
<keyword evidence="3" id="KW-0067">ATP-binding</keyword>
<dbReference type="InterPro" id="IPR020635">
    <property type="entry name" value="Tyr_kinase_cat_dom"/>
</dbReference>
<dbReference type="PANTHER" id="PTHR24416">
    <property type="entry name" value="TYROSINE-PROTEIN KINASE RECEPTOR"/>
    <property type="match status" value="1"/>
</dbReference>
<dbReference type="PROSITE" id="PS00107">
    <property type="entry name" value="PROTEIN_KINASE_ATP"/>
    <property type="match status" value="1"/>
</dbReference>
<dbReference type="GO" id="GO:0043235">
    <property type="term" value="C:receptor complex"/>
    <property type="evidence" value="ECO:0007669"/>
    <property type="project" value="TreeGrafter"/>
</dbReference>
<proteinExistence type="predicted"/>
<name>A0AAF3EMS7_9BILA</name>
<dbReference type="InterPro" id="IPR050122">
    <property type="entry name" value="RTK"/>
</dbReference>
<dbReference type="PANTHER" id="PTHR24416:SF602">
    <property type="entry name" value="PROTEIN VER-1-RELATED"/>
    <property type="match status" value="1"/>
</dbReference>
<feature type="domain" description="Protein kinase" evidence="5">
    <location>
        <begin position="1"/>
        <end position="250"/>
    </location>
</feature>
<dbReference type="AlphaFoldDB" id="A0AAF3EMS7"/>
<evidence type="ECO:0000256" key="3">
    <source>
        <dbReference type="PROSITE-ProRule" id="PRU10141"/>
    </source>
</evidence>
<reference evidence="7" key="1">
    <citation type="submission" date="2024-02" db="UniProtKB">
        <authorList>
            <consortium name="WormBaseParasite"/>
        </authorList>
    </citation>
    <scope>IDENTIFICATION</scope>
</reference>
<evidence type="ECO:0000256" key="4">
    <source>
        <dbReference type="SAM" id="MobiDB-lite"/>
    </source>
</evidence>
<dbReference type="GO" id="GO:0007169">
    <property type="term" value="P:cell surface receptor protein tyrosine kinase signaling pathway"/>
    <property type="evidence" value="ECO:0007669"/>
    <property type="project" value="TreeGrafter"/>
</dbReference>
<evidence type="ECO:0000259" key="5">
    <source>
        <dbReference type="PROSITE" id="PS50011"/>
    </source>
</evidence>
<dbReference type="GO" id="GO:0005524">
    <property type="term" value="F:ATP binding"/>
    <property type="evidence" value="ECO:0007669"/>
    <property type="project" value="UniProtKB-UniRule"/>
</dbReference>
<feature type="binding site" evidence="3">
    <location>
        <position position="112"/>
    </location>
    <ligand>
        <name>ATP</name>
        <dbReference type="ChEBI" id="CHEBI:30616"/>
    </ligand>
</feature>
<evidence type="ECO:0000256" key="1">
    <source>
        <dbReference type="ARBA" id="ARBA00004167"/>
    </source>
</evidence>
<evidence type="ECO:0000256" key="2">
    <source>
        <dbReference type="ARBA" id="ARBA00051243"/>
    </source>
</evidence>
<dbReference type="InterPro" id="IPR000719">
    <property type="entry name" value="Prot_kinase_dom"/>
</dbReference>
<dbReference type="SMART" id="SM00219">
    <property type="entry name" value="TyrKc"/>
    <property type="match status" value="1"/>
</dbReference>
<evidence type="ECO:0000313" key="7">
    <source>
        <dbReference type="WBParaSite" id="MBELARI_LOCUS15348"/>
    </source>
</evidence>
<comment type="subcellular location">
    <subcellularLocation>
        <location evidence="1">Membrane</location>
        <topology evidence="1">Single-pass membrane protein</topology>
    </subcellularLocation>
</comment>
<comment type="catalytic activity">
    <reaction evidence="2">
        <text>L-tyrosyl-[protein] + ATP = O-phospho-L-tyrosyl-[protein] + ADP + H(+)</text>
        <dbReference type="Rhea" id="RHEA:10596"/>
        <dbReference type="Rhea" id="RHEA-COMP:10136"/>
        <dbReference type="Rhea" id="RHEA-COMP:20101"/>
        <dbReference type="ChEBI" id="CHEBI:15378"/>
        <dbReference type="ChEBI" id="CHEBI:30616"/>
        <dbReference type="ChEBI" id="CHEBI:46858"/>
        <dbReference type="ChEBI" id="CHEBI:61978"/>
        <dbReference type="ChEBI" id="CHEBI:456216"/>
        <dbReference type="EC" id="2.7.10.1"/>
    </reaction>
</comment>
<dbReference type="Pfam" id="PF07714">
    <property type="entry name" value="PK_Tyr_Ser-Thr"/>
    <property type="match status" value="1"/>
</dbReference>
<protein>
    <recommendedName>
        <fullName evidence="5">Protein kinase domain-containing protein</fullName>
    </recommendedName>
</protein>
<dbReference type="PROSITE" id="PS00109">
    <property type="entry name" value="PROTEIN_KINASE_TYR"/>
    <property type="match status" value="1"/>
</dbReference>
<accession>A0AAF3EMS7</accession>